<dbReference type="GO" id="GO:0046872">
    <property type="term" value="F:metal ion binding"/>
    <property type="evidence" value="ECO:0007669"/>
    <property type="project" value="UniProtKB-KW"/>
</dbReference>
<dbReference type="NCBIfam" id="NF010791">
    <property type="entry name" value="PRK14195.1"/>
    <property type="match status" value="1"/>
</dbReference>
<dbReference type="InterPro" id="IPR003691">
    <property type="entry name" value="FluC"/>
</dbReference>
<evidence type="ECO:0000256" key="2">
    <source>
        <dbReference type="ARBA" id="ARBA00022475"/>
    </source>
</evidence>
<keyword evidence="4 12" id="KW-0812">Transmembrane</keyword>
<dbReference type="GO" id="GO:0062054">
    <property type="term" value="F:fluoride channel activity"/>
    <property type="evidence" value="ECO:0007669"/>
    <property type="project" value="UniProtKB-UniRule"/>
</dbReference>
<evidence type="ECO:0000256" key="5">
    <source>
        <dbReference type="ARBA" id="ARBA00022989"/>
    </source>
</evidence>
<comment type="similarity">
    <text evidence="10 12">Belongs to the fluoride channel Fluc/FEX (TC 1.A.43) family.</text>
</comment>
<evidence type="ECO:0000256" key="12">
    <source>
        <dbReference type="HAMAP-Rule" id="MF_00454"/>
    </source>
</evidence>
<dbReference type="GO" id="GO:0005886">
    <property type="term" value="C:plasma membrane"/>
    <property type="evidence" value="ECO:0007669"/>
    <property type="project" value="UniProtKB-SubCell"/>
</dbReference>
<gene>
    <name evidence="12 13" type="primary">crcB</name>
    <name evidence="12" type="synonym">fluC</name>
    <name evidence="13" type="ORF">J5474_07405</name>
</gene>
<dbReference type="NCBIfam" id="NF010805">
    <property type="entry name" value="PRK14209.1"/>
    <property type="match status" value="1"/>
</dbReference>
<dbReference type="HAMAP" id="MF_00454">
    <property type="entry name" value="FluC"/>
    <property type="match status" value="1"/>
</dbReference>
<evidence type="ECO:0000256" key="7">
    <source>
        <dbReference type="ARBA" id="ARBA00023065"/>
    </source>
</evidence>
<evidence type="ECO:0000256" key="11">
    <source>
        <dbReference type="ARBA" id="ARBA00035585"/>
    </source>
</evidence>
<comment type="subcellular location">
    <subcellularLocation>
        <location evidence="1 12">Cell membrane</location>
        <topology evidence="1 12">Multi-pass membrane protein</topology>
    </subcellularLocation>
</comment>
<comment type="caution">
    <text evidence="13">The sequence shown here is derived from an EMBL/GenBank/DDBJ whole genome shotgun (WGS) entry which is preliminary data.</text>
</comment>
<keyword evidence="12" id="KW-0479">Metal-binding</keyword>
<evidence type="ECO:0000313" key="14">
    <source>
        <dbReference type="Proteomes" id="UP000675940"/>
    </source>
</evidence>
<keyword evidence="12" id="KW-0813">Transport</keyword>
<feature type="binding site" evidence="12">
    <location>
        <position position="76"/>
    </location>
    <ligand>
        <name>Na(+)</name>
        <dbReference type="ChEBI" id="CHEBI:29101"/>
        <note>structural</note>
    </ligand>
</feature>
<keyword evidence="8 12" id="KW-0472">Membrane</keyword>
<comment type="catalytic activity">
    <reaction evidence="11">
        <text>fluoride(in) = fluoride(out)</text>
        <dbReference type="Rhea" id="RHEA:76159"/>
        <dbReference type="ChEBI" id="CHEBI:17051"/>
    </reaction>
    <physiologicalReaction direction="left-to-right" evidence="11">
        <dbReference type="Rhea" id="RHEA:76160"/>
    </physiologicalReaction>
</comment>
<evidence type="ECO:0000256" key="1">
    <source>
        <dbReference type="ARBA" id="ARBA00004651"/>
    </source>
</evidence>
<comment type="activity regulation">
    <text evidence="12">Na(+) is not transported, but it plays an essential structural role and its presence is essential for fluoride channel function.</text>
</comment>
<evidence type="ECO:0000256" key="9">
    <source>
        <dbReference type="ARBA" id="ARBA00023303"/>
    </source>
</evidence>
<dbReference type="RefSeq" id="WP_209360169.1">
    <property type="nucleotide sequence ID" value="NZ_JAGISH010000003.1"/>
</dbReference>
<keyword evidence="2 12" id="KW-1003">Cell membrane</keyword>
<accession>A0A940S0P1</accession>
<proteinExistence type="inferred from homology"/>
<dbReference type="Proteomes" id="UP000675940">
    <property type="component" value="Unassembled WGS sequence"/>
</dbReference>
<keyword evidence="6 12" id="KW-0915">Sodium</keyword>
<feature type="transmembrane region" description="Helical" evidence="12">
    <location>
        <begin position="33"/>
        <end position="56"/>
    </location>
</feature>
<evidence type="ECO:0000256" key="3">
    <source>
        <dbReference type="ARBA" id="ARBA00022519"/>
    </source>
</evidence>
<evidence type="ECO:0000256" key="6">
    <source>
        <dbReference type="ARBA" id="ARBA00023053"/>
    </source>
</evidence>
<dbReference type="PANTHER" id="PTHR28259:SF1">
    <property type="entry name" value="FLUORIDE EXPORT PROTEIN 1-RELATED"/>
    <property type="match status" value="1"/>
</dbReference>
<keyword evidence="7 12" id="KW-0406">Ion transport</keyword>
<feature type="binding site" evidence="12">
    <location>
        <position position="73"/>
    </location>
    <ligand>
        <name>Na(+)</name>
        <dbReference type="ChEBI" id="CHEBI:29101"/>
        <note>structural</note>
    </ligand>
</feature>
<organism evidence="13 14">
    <name type="scientific">Sagittula salina</name>
    <dbReference type="NCBI Taxonomy" id="2820268"/>
    <lineage>
        <taxon>Bacteria</taxon>
        <taxon>Pseudomonadati</taxon>
        <taxon>Pseudomonadota</taxon>
        <taxon>Alphaproteobacteria</taxon>
        <taxon>Rhodobacterales</taxon>
        <taxon>Roseobacteraceae</taxon>
        <taxon>Sagittula</taxon>
    </lineage>
</organism>
<dbReference type="Pfam" id="PF02537">
    <property type="entry name" value="CRCB"/>
    <property type="match status" value="1"/>
</dbReference>
<feature type="transmembrane region" description="Helical" evidence="12">
    <location>
        <begin position="63"/>
        <end position="83"/>
    </location>
</feature>
<keyword evidence="5 12" id="KW-1133">Transmembrane helix</keyword>
<sequence length="124" mass="12699">MTPLLQVALGGAIGASGRYLTGLAMVRLMGRGFPWGTLTVNILGSFLMGVLVVVLGQVSGNRFAPLLTTGILGGFTTFSTFSLDAVTIYERGQVGLAAGYVAVSVVVSIAALFAGLLLARSFVS</sequence>
<evidence type="ECO:0000313" key="13">
    <source>
        <dbReference type="EMBL" id="MBP0482316.1"/>
    </source>
</evidence>
<feature type="transmembrane region" description="Helical" evidence="12">
    <location>
        <begin position="95"/>
        <end position="119"/>
    </location>
</feature>
<keyword evidence="9 12" id="KW-0407">Ion channel</keyword>
<dbReference type="AlphaFoldDB" id="A0A940S0P1"/>
<keyword evidence="3" id="KW-0997">Cell inner membrane</keyword>
<dbReference type="NCBIfam" id="TIGR00494">
    <property type="entry name" value="crcB"/>
    <property type="match status" value="1"/>
</dbReference>
<dbReference type="PANTHER" id="PTHR28259">
    <property type="entry name" value="FLUORIDE EXPORT PROTEIN 1-RELATED"/>
    <property type="match status" value="1"/>
</dbReference>
<name>A0A940S0P1_9RHOB</name>
<protein>
    <recommendedName>
        <fullName evidence="12">Fluoride-specific ion channel FluC</fullName>
    </recommendedName>
</protein>
<keyword evidence="14" id="KW-1185">Reference proteome</keyword>
<dbReference type="EMBL" id="JAGISH010000003">
    <property type="protein sequence ID" value="MBP0482316.1"/>
    <property type="molecule type" value="Genomic_DNA"/>
</dbReference>
<evidence type="ECO:0000256" key="4">
    <source>
        <dbReference type="ARBA" id="ARBA00022692"/>
    </source>
</evidence>
<reference evidence="13" key="1">
    <citation type="submission" date="2021-03" db="EMBL/GenBank/DDBJ databases">
        <title>Sagittula salina sp. nov. strain M10.9X isolated from the marine waste.</title>
        <authorList>
            <person name="Satari L."/>
            <person name="Molina-Menor E."/>
            <person name="Vidal-Verdu A."/>
            <person name="Pascual J."/>
            <person name="Pereto J."/>
            <person name="Porcar M."/>
        </authorList>
    </citation>
    <scope>NUCLEOTIDE SEQUENCE</scope>
    <source>
        <strain evidence="13">M10.9X</strain>
    </source>
</reference>
<evidence type="ECO:0000256" key="10">
    <source>
        <dbReference type="ARBA" id="ARBA00035120"/>
    </source>
</evidence>
<dbReference type="GO" id="GO:0140114">
    <property type="term" value="P:cellular detoxification of fluoride"/>
    <property type="evidence" value="ECO:0007669"/>
    <property type="project" value="UniProtKB-UniRule"/>
</dbReference>
<comment type="function">
    <text evidence="12">Fluoride-specific ion channel. Important for reducing fluoride concentration in the cell, thus reducing its toxicity.</text>
</comment>
<evidence type="ECO:0000256" key="8">
    <source>
        <dbReference type="ARBA" id="ARBA00023136"/>
    </source>
</evidence>